<accession>A0ACC0K425</accession>
<sequence>MAINKDSVNFCDKNKNLDISVVGEFGDLEIVEETCDSDDAGSAGANTISTFAKPAASPPVFGTVSVSNSENVHFGNNTYFQGPVTIKQIIQSKSGIENASYNKTDDEISKPPLYKEGTFDTGSDGFSIKTWQKITISAILFVVASTCGIIFGLQKMPDGNEDDAASEQGELLIAPDHLRIVSRMEWLAQPETGPLDKLRLPAPWVIISHTATAFCYSQSSCVYNVRLVQSFHVESRGWYDIGYNYLVGGEGSAYYGRGWDYMGAHTLGYNKYSIGIAFIGTFTKEAPTQKQLDACKKLIKRGVALGKIAKDYKLFAHRQLTSTESPGEKLFEILQEWPHFVKDVNLTNILPNY</sequence>
<name>A0ACC0K425_CHOFU</name>
<protein>
    <submittedName>
        <fullName evidence="1">Uncharacterized protein</fullName>
    </submittedName>
</protein>
<proteinExistence type="predicted"/>
<evidence type="ECO:0000313" key="1">
    <source>
        <dbReference type="EMBL" id="KAI8430925.1"/>
    </source>
</evidence>
<evidence type="ECO:0000313" key="2">
    <source>
        <dbReference type="Proteomes" id="UP001064048"/>
    </source>
</evidence>
<reference evidence="1 2" key="1">
    <citation type="journal article" date="2022" name="Genome Biol. Evol.">
        <title>The Spruce Budworm Genome: Reconstructing the Evolutionary History of Antifreeze Proteins.</title>
        <authorList>
            <person name="Beliveau C."/>
            <person name="Gagne P."/>
            <person name="Picq S."/>
            <person name="Vernygora O."/>
            <person name="Keeling C.I."/>
            <person name="Pinkney K."/>
            <person name="Doucet D."/>
            <person name="Wen F."/>
            <person name="Johnston J.S."/>
            <person name="Maaroufi H."/>
            <person name="Boyle B."/>
            <person name="Laroche J."/>
            <person name="Dewar K."/>
            <person name="Juretic N."/>
            <person name="Blackburn G."/>
            <person name="Nisole A."/>
            <person name="Brunet B."/>
            <person name="Brandao M."/>
            <person name="Lumley L."/>
            <person name="Duan J."/>
            <person name="Quan G."/>
            <person name="Lucarotti C.J."/>
            <person name="Roe A.D."/>
            <person name="Sperling F.A.H."/>
            <person name="Levesque R.C."/>
            <person name="Cusson M."/>
        </authorList>
    </citation>
    <scope>NUCLEOTIDE SEQUENCE [LARGE SCALE GENOMIC DNA]</scope>
    <source>
        <strain evidence="1">Glfc:IPQL:Cfum</strain>
    </source>
</reference>
<dbReference type="EMBL" id="CM046131">
    <property type="protein sequence ID" value="KAI8430925.1"/>
    <property type="molecule type" value="Genomic_DNA"/>
</dbReference>
<organism evidence="1 2">
    <name type="scientific">Choristoneura fumiferana</name>
    <name type="common">Spruce budworm moth</name>
    <name type="synonym">Archips fumiferana</name>
    <dbReference type="NCBI Taxonomy" id="7141"/>
    <lineage>
        <taxon>Eukaryota</taxon>
        <taxon>Metazoa</taxon>
        <taxon>Ecdysozoa</taxon>
        <taxon>Arthropoda</taxon>
        <taxon>Hexapoda</taxon>
        <taxon>Insecta</taxon>
        <taxon>Pterygota</taxon>
        <taxon>Neoptera</taxon>
        <taxon>Endopterygota</taxon>
        <taxon>Lepidoptera</taxon>
        <taxon>Glossata</taxon>
        <taxon>Ditrysia</taxon>
        <taxon>Tortricoidea</taxon>
        <taxon>Tortricidae</taxon>
        <taxon>Tortricinae</taxon>
        <taxon>Choristoneura</taxon>
    </lineage>
</organism>
<keyword evidence="2" id="KW-1185">Reference proteome</keyword>
<gene>
    <name evidence="1" type="ORF">MSG28_001043</name>
</gene>
<dbReference type="Proteomes" id="UP001064048">
    <property type="component" value="Chromosome Z"/>
</dbReference>
<comment type="caution">
    <text evidence="1">The sequence shown here is derived from an EMBL/GenBank/DDBJ whole genome shotgun (WGS) entry which is preliminary data.</text>
</comment>